<dbReference type="EMBL" id="CP094298">
    <property type="protein sequence ID" value="UNZ00602.1"/>
    <property type="molecule type" value="Genomic_DNA"/>
</dbReference>
<gene>
    <name evidence="1" type="ORF">SRIMR7_00450</name>
</gene>
<proteinExistence type="predicted"/>
<dbReference type="InterPro" id="IPR036291">
    <property type="entry name" value="NAD(P)-bd_dom_sf"/>
</dbReference>
<dbReference type="Gene3D" id="3.90.180.10">
    <property type="entry name" value="Medium-chain alcohol dehydrogenases, catalytic domain"/>
    <property type="match status" value="1"/>
</dbReference>
<dbReference type="Proteomes" id="UP000829494">
    <property type="component" value="Chromosome"/>
</dbReference>
<evidence type="ECO:0000313" key="2">
    <source>
        <dbReference type="Proteomes" id="UP000829494"/>
    </source>
</evidence>
<organism evidence="1 2">
    <name type="scientific">Streptomyces rimosus subsp. rimosus</name>
    <dbReference type="NCBI Taxonomy" id="132474"/>
    <lineage>
        <taxon>Bacteria</taxon>
        <taxon>Bacillati</taxon>
        <taxon>Actinomycetota</taxon>
        <taxon>Actinomycetes</taxon>
        <taxon>Kitasatosporales</taxon>
        <taxon>Streptomycetaceae</taxon>
        <taxon>Streptomyces</taxon>
    </lineage>
</organism>
<protein>
    <submittedName>
        <fullName evidence="1">Uncharacterized protein</fullName>
    </submittedName>
</protein>
<accession>A0ABY3YSA8</accession>
<name>A0ABY3YSA8_STRRM</name>
<dbReference type="SUPFAM" id="SSF51735">
    <property type="entry name" value="NAD(P)-binding Rossmann-fold domains"/>
    <property type="match status" value="1"/>
</dbReference>
<sequence>MLRDAGCVEEQLRAAAPDGVDVVIDQLKAAVAVARSGVRVALIGALAGQLGDAPAIGIGPMALITRSITLRGAPLFDHLDIVPEWTGLFGRRLRDGTLSFLRTVPKVLDQAPRALRELMAGRRTGTVHVEL</sequence>
<keyword evidence="2" id="KW-1185">Reference proteome</keyword>
<reference evidence="1 2" key="1">
    <citation type="submission" date="2022-03" db="EMBL/GenBank/DDBJ databases">
        <title>Complete genome of Streptomyces rimosus ssp. rimosus R7 (=ATCC 10970).</title>
        <authorList>
            <person name="Beganovic S."/>
            <person name="Ruckert C."/>
            <person name="Busche T."/>
            <person name="Kalinowski J."/>
            <person name="Wittmann C."/>
        </authorList>
    </citation>
    <scope>NUCLEOTIDE SEQUENCE [LARGE SCALE GENOMIC DNA]</scope>
    <source>
        <strain evidence="1 2">R7</strain>
    </source>
</reference>
<dbReference type="Gene3D" id="3.40.50.720">
    <property type="entry name" value="NAD(P)-binding Rossmann-like Domain"/>
    <property type="match status" value="1"/>
</dbReference>
<evidence type="ECO:0000313" key="1">
    <source>
        <dbReference type="EMBL" id="UNZ00602.1"/>
    </source>
</evidence>